<evidence type="ECO:0000256" key="5">
    <source>
        <dbReference type="ARBA" id="ARBA00023163"/>
    </source>
</evidence>
<dbReference type="InterPro" id="IPR017856">
    <property type="entry name" value="Integrase-like_N"/>
</dbReference>
<evidence type="ECO:0000256" key="4">
    <source>
        <dbReference type="ARBA" id="ARBA00023125"/>
    </source>
</evidence>
<keyword evidence="5 6" id="KW-0804">Transcription</keyword>
<dbReference type="InterPro" id="IPR002876">
    <property type="entry name" value="Transcrip_reg_TACO1-like"/>
</dbReference>
<dbReference type="HAMAP" id="MF_00693">
    <property type="entry name" value="Transcrip_reg_TACO1"/>
    <property type="match status" value="1"/>
</dbReference>
<dbReference type="Pfam" id="PF01709">
    <property type="entry name" value="Transcrip_reg"/>
    <property type="match status" value="1"/>
</dbReference>
<dbReference type="NCBIfam" id="TIGR01033">
    <property type="entry name" value="YebC/PmpR family DNA-binding transcriptional regulator"/>
    <property type="match status" value="1"/>
</dbReference>
<feature type="domain" description="TACO1/YebC-like second and third" evidence="7">
    <location>
        <begin position="88"/>
        <end position="240"/>
    </location>
</feature>
<evidence type="ECO:0000256" key="6">
    <source>
        <dbReference type="HAMAP-Rule" id="MF_00693"/>
    </source>
</evidence>
<feature type="domain" description="TACO1/YebC-like N-terminal" evidence="8">
    <location>
        <begin position="9"/>
        <end position="79"/>
    </location>
</feature>
<reference evidence="9" key="2">
    <citation type="submission" date="2020-09" db="EMBL/GenBank/DDBJ databases">
        <authorList>
            <person name="Sun Q."/>
            <person name="Ohkuma M."/>
        </authorList>
    </citation>
    <scope>NUCLEOTIDE SEQUENCE</scope>
    <source>
        <strain evidence="9">JCM 31311</strain>
    </source>
</reference>
<dbReference type="PANTHER" id="PTHR12532">
    <property type="entry name" value="TRANSLATIONAL ACTIVATOR OF CYTOCHROME C OXIDASE 1"/>
    <property type="match status" value="1"/>
</dbReference>
<dbReference type="NCBIfam" id="NF009044">
    <property type="entry name" value="PRK12378.1"/>
    <property type="match status" value="1"/>
</dbReference>
<comment type="subcellular location">
    <subcellularLocation>
        <location evidence="6">Cytoplasm</location>
    </subcellularLocation>
</comment>
<dbReference type="GO" id="GO:0003677">
    <property type="term" value="F:DNA binding"/>
    <property type="evidence" value="ECO:0007669"/>
    <property type="project" value="UniProtKB-UniRule"/>
</dbReference>
<dbReference type="GO" id="GO:0005829">
    <property type="term" value="C:cytosol"/>
    <property type="evidence" value="ECO:0007669"/>
    <property type="project" value="TreeGrafter"/>
</dbReference>
<dbReference type="Proteomes" id="UP000603865">
    <property type="component" value="Unassembled WGS sequence"/>
</dbReference>
<dbReference type="Pfam" id="PF20772">
    <property type="entry name" value="TACO1_YebC_N"/>
    <property type="match status" value="1"/>
</dbReference>
<proteinExistence type="inferred from homology"/>
<keyword evidence="2 6" id="KW-0963">Cytoplasm</keyword>
<dbReference type="InterPro" id="IPR048300">
    <property type="entry name" value="TACO1_YebC-like_2nd/3rd_dom"/>
</dbReference>
<dbReference type="SUPFAM" id="SSF75625">
    <property type="entry name" value="YebC-like"/>
    <property type="match status" value="1"/>
</dbReference>
<sequence length="248" mass="26000">MLPIMAGHSKWAQIKRKKGANDKRRSGVISKHIRALTAAVRSGGSGDPAGNLALKNAIAAAKTDNVGTENIENAIKRAVSNAESGADYKTVTYEGYGPGGTAILIETLTDNVNRTVGDIRSVFNKRGGSLGNSGSVAWQFESKGVILLTEATEAAQEAAIELGAEDLQETEDGLEISTAPTELYAVSEGLTSRGYSVQSASLEMLPSNTVAVSGSDADKLMTLIEVLEDLDDVQNVYSNAELPEEIGA</sequence>
<gene>
    <name evidence="9" type="ORF">GCM10008957_43800</name>
</gene>
<dbReference type="Gene3D" id="3.30.70.980">
    <property type="match status" value="2"/>
</dbReference>
<name>A0A918CJK7_9DEIO</name>
<evidence type="ECO:0000256" key="1">
    <source>
        <dbReference type="ARBA" id="ARBA00008724"/>
    </source>
</evidence>
<comment type="caution">
    <text evidence="9">The sequence shown here is derived from an EMBL/GenBank/DDBJ whole genome shotgun (WGS) entry which is preliminary data.</text>
</comment>
<keyword evidence="10" id="KW-1185">Reference proteome</keyword>
<keyword evidence="3 6" id="KW-0805">Transcription regulation</keyword>
<dbReference type="InterPro" id="IPR049083">
    <property type="entry name" value="TACO1_YebC_N"/>
</dbReference>
<organism evidence="9 10">
    <name type="scientific">Deinococcus ruber</name>
    <dbReference type="NCBI Taxonomy" id="1848197"/>
    <lineage>
        <taxon>Bacteria</taxon>
        <taxon>Thermotogati</taxon>
        <taxon>Deinococcota</taxon>
        <taxon>Deinococci</taxon>
        <taxon>Deinococcales</taxon>
        <taxon>Deinococcaceae</taxon>
        <taxon>Deinococcus</taxon>
    </lineage>
</organism>
<dbReference type="Gene3D" id="1.10.10.200">
    <property type="match status" value="1"/>
</dbReference>
<evidence type="ECO:0000313" key="9">
    <source>
        <dbReference type="EMBL" id="GGR27799.1"/>
    </source>
</evidence>
<dbReference type="NCBIfam" id="NF001030">
    <property type="entry name" value="PRK00110.1"/>
    <property type="match status" value="1"/>
</dbReference>
<reference evidence="9" key="1">
    <citation type="journal article" date="2014" name="Int. J. Syst. Evol. Microbiol.">
        <title>Complete genome sequence of Corynebacterium casei LMG S-19264T (=DSM 44701T), isolated from a smear-ripened cheese.</title>
        <authorList>
            <consortium name="US DOE Joint Genome Institute (JGI-PGF)"/>
            <person name="Walter F."/>
            <person name="Albersmeier A."/>
            <person name="Kalinowski J."/>
            <person name="Ruckert C."/>
        </authorList>
    </citation>
    <scope>NUCLEOTIDE SEQUENCE</scope>
    <source>
        <strain evidence="9">JCM 31311</strain>
    </source>
</reference>
<dbReference type="AlphaFoldDB" id="A0A918CJK7"/>
<dbReference type="FunFam" id="1.10.10.200:FF:000002">
    <property type="entry name" value="Probable transcriptional regulatory protein CLM62_37755"/>
    <property type="match status" value="1"/>
</dbReference>
<comment type="similarity">
    <text evidence="1 6">Belongs to the TACO1 family.</text>
</comment>
<protein>
    <recommendedName>
        <fullName evidence="6">Probable transcriptional regulatory protein GCM10008957_43800</fullName>
    </recommendedName>
</protein>
<evidence type="ECO:0000256" key="2">
    <source>
        <dbReference type="ARBA" id="ARBA00022490"/>
    </source>
</evidence>
<dbReference type="InterPro" id="IPR026564">
    <property type="entry name" value="Transcrip_reg_TACO1-like_dom3"/>
</dbReference>
<evidence type="ECO:0000313" key="10">
    <source>
        <dbReference type="Proteomes" id="UP000603865"/>
    </source>
</evidence>
<evidence type="ECO:0000259" key="8">
    <source>
        <dbReference type="Pfam" id="PF20772"/>
    </source>
</evidence>
<dbReference type="PANTHER" id="PTHR12532:SF6">
    <property type="entry name" value="TRANSCRIPTIONAL REGULATORY PROTEIN YEBC-RELATED"/>
    <property type="match status" value="1"/>
</dbReference>
<dbReference type="GO" id="GO:0006355">
    <property type="term" value="P:regulation of DNA-templated transcription"/>
    <property type="evidence" value="ECO:0007669"/>
    <property type="project" value="UniProtKB-UniRule"/>
</dbReference>
<accession>A0A918CJK7</accession>
<dbReference type="EMBL" id="BMQL01000042">
    <property type="protein sequence ID" value="GGR27799.1"/>
    <property type="molecule type" value="Genomic_DNA"/>
</dbReference>
<keyword evidence="4 6" id="KW-0238">DNA-binding</keyword>
<evidence type="ECO:0000256" key="3">
    <source>
        <dbReference type="ARBA" id="ARBA00023015"/>
    </source>
</evidence>
<evidence type="ECO:0000259" key="7">
    <source>
        <dbReference type="Pfam" id="PF01709"/>
    </source>
</evidence>
<dbReference type="InterPro" id="IPR029072">
    <property type="entry name" value="YebC-like"/>
</dbReference>